<keyword evidence="7 8" id="KW-0472">Membrane</keyword>
<evidence type="ECO:0000256" key="8">
    <source>
        <dbReference type="RuleBase" id="RU363032"/>
    </source>
</evidence>
<comment type="similarity">
    <text evidence="8">Belongs to the binding-protein-dependent transport system permease family.</text>
</comment>
<evidence type="ECO:0000313" key="11">
    <source>
        <dbReference type="Proteomes" id="UP001555826"/>
    </source>
</evidence>
<evidence type="ECO:0000256" key="7">
    <source>
        <dbReference type="ARBA" id="ARBA00023136"/>
    </source>
</evidence>
<proteinExistence type="inferred from homology"/>
<keyword evidence="5" id="KW-0029">Amino-acid transport</keyword>
<evidence type="ECO:0000256" key="6">
    <source>
        <dbReference type="ARBA" id="ARBA00022989"/>
    </source>
</evidence>
<feature type="domain" description="ABC transmembrane type-1" evidence="9">
    <location>
        <begin position="78"/>
        <end position="284"/>
    </location>
</feature>
<evidence type="ECO:0000256" key="5">
    <source>
        <dbReference type="ARBA" id="ARBA00022970"/>
    </source>
</evidence>
<organism evidence="10 11">
    <name type="scientific">Kineococcus endophyticus</name>
    <dbReference type="NCBI Taxonomy" id="1181883"/>
    <lineage>
        <taxon>Bacteria</taxon>
        <taxon>Bacillati</taxon>
        <taxon>Actinomycetota</taxon>
        <taxon>Actinomycetes</taxon>
        <taxon>Kineosporiales</taxon>
        <taxon>Kineosporiaceae</taxon>
        <taxon>Kineococcus</taxon>
    </lineage>
</organism>
<dbReference type="InterPro" id="IPR010065">
    <property type="entry name" value="AA_ABC_transptr_permease_3TM"/>
</dbReference>
<keyword evidence="2 8" id="KW-0813">Transport</keyword>
<dbReference type="PANTHER" id="PTHR30614:SF0">
    <property type="entry name" value="L-CYSTINE TRANSPORT SYSTEM PERMEASE PROTEIN TCYL"/>
    <property type="match status" value="1"/>
</dbReference>
<dbReference type="NCBIfam" id="TIGR01726">
    <property type="entry name" value="HEQRo_perm_3TM"/>
    <property type="match status" value="1"/>
</dbReference>
<feature type="transmembrane region" description="Helical" evidence="8">
    <location>
        <begin position="37"/>
        <end position="60"/>
    </location>
</feature>
<dbReference type="Gene3D" id="1.10.3720.10">
    <property type="entry name" value="MetI-like"/>
    <property type="match status" value="1"/>
</dbReference>
<dbReference type="InterPro" id="IPR035906">
    <property type="entry name" value="MetI-like_sf"/>
</dbReference>
<name>A0ABV3P910_9ACTN</name>
<dbReference type="SUPFAM" id="SSF161098">
    <property type="entry name" value="MetI-like"/>
    <property type="match status" value="1"/>
</dbReference>
<dbReference type="InterPro" id="IPR043429">
    <property type="entry name" value="ArtM/GltK/GlnP/TcyL/YhdX-like"/>
</dbReference>
<gene>
    <name evidence="10" type="ORF">AB1207_14680</name>
</gene>
<dbReference type="PROSITE" id="PS50928">
    <property type="entry name" value="ABC_TM1"/>
    <property type="match status" value="1"/>
</dbReference>
<evidence type="ECO:0000256" key="3">
    <source>
        <dbReference type="ARBA" id="ARBA00022475"/>
    </source>
</evidence>
<accession>A0ABV3P910</accession>
<evidence type="ECO:0000256" key="2">
    <source>
        <dbReference type="ARBA" id="ARBA00022448"/>
    </source>
</evidence>
<comment type="caution">
    <text evidence="10">The sequence shown here is derived from an EMBL/GenBank/DDBJ whole genome shotgun (WGS) entry which is preliminary data.</text>
</comment>
<evidence type="ECO:0000313" key="10">
    <source>
        <dbReference type="EMBL" id="MEW9265997.1"/>
    </source>
</evidence>
<feature type="transmembrane region" description="Helical" evidence="8">
    <location>
        <begin position="161"/>
        <end position="181"/>
    </location>
</feature>
<dbReference type="PANTHER" id="PTHR30614">
    <property type="entry name" value="MEMBRANE COMPONENT OF AMINO ACID ABC TRANSPORTER"/>
    <property type="match status" value="1"/>
</dbReference>
<keyword evidence="11" id="KW-1185">Reference proteome</keyword>
<protein>
    <submittedName>
        <fullName evidence="10">Amino acid ABC transporter permease</fullName>
    </submittedName>
</protein>
<comment type="subcellular location">
    <subcellularLocation>
        <location evidence="1 8">Cell membrane</location>
        <topology evidence="1 8">Multi-pass membrane protein</topology>
    </subcellularLocation>
</comment>
<dbReference type="EMBL" id="JBFNQN010000009">
    <property type="protein sequence ID" value="MEW9265997.1"/>
    <property type="molecule type" value="Genomic_DNA"/>
</dbReference>
<keyword evidence="3" id="KW-1003">Cell membrane</keyword>
<keyword evidence="4 8" id="KW-0812">Transmembrane</keyword>
<dbReference type="CDD" id="cd06261">
    <property type="entry name" value="TM_PBP2"/>
    <property type="match status" value="1"/>
</dbReference>
<evidence type="ECO:0000256" key="4">
    <source>
        <dbReference type="ARBA" id="ARBA00022692"/>
    </source>
</evidence>
<feature type="transmembrane region" description="Helical" evidence="8">
    <location>
        <begin position="80"/>
        <end position="102"/>
    </location>
</feature>
<keyword evidence="6 8" id="KW-1133">Transmembrane helix</keyword>
<dbReference type="Proteomes" id="UP001555826">
    <property type="component" value="Unassembled WGS sequence"/>
</dbReference>
<feature type="transmembrane region" description="Helical" evidence="8">
    <location>
        <begin position="123"/>
        <end position="149"/>
    </location>
</feature>
<dbReference type="InterPro" id="IPR000515">
    <property type="entry name" value="MetI-like"/>
</dbReference>
<dbReference type="Pfam" id="PF00528">
    <property type="entry name" value="BPD_transp_1"/>
    <property type="match status" value="1"/>
</dbReference>
<feature type="transmembrane region" description="Helical" evidence="8">
    <location>
        <begin position="262"/>
        <end position="287"/>
    </location>
</feature>
<evidence type="ECO:0000256" key="1">
    <source>
        <dbReference type="ARBA" id="ARBA00004651"/>
    </source>
</evidence>
<reference evidence="10 11" key="1">
    <citation type="submission" date="2024-07" db="EMBL/GenBank/DDBJ databases">
        <authorList>
            <person name="Thanompreechachai J."/>
            <person name="Duangmal K."/>
        </authorList>
    </citation>
    <scope>NUCLEOTIDE SEQUENCE [LARGE SCALE GENOMIC DNA]</scope>
    <source>
        <strain evidence="10 11">KCTC 19886</strain>
    </source>
</reference>
<dbReference type="RefSeq" id="WP_367639120.1">
    <property type="nucleotide sequence ID" value="NZ_JBFNQN010000009.1"/>
</dbReference>
<sequence>MSDTTRTVPDVTAAPVVPRSAPARPLTVLPARHPWRWVATAVVAVLAAMAVNALVTNPAWEWPTVGQFLFSATILESMWLTVRLTLVGTAIGLVLGTVLALMRMSHNPLLKAVSFTYTSVFRSVPLILQLLFWYNLAILYEVIGFGVPFGPQFWTFPTQSLIGPLTAAFLGLGLHQAAYFAEIVRSGFLAVDPGQREAAAALGIPQARQFWRIQLPQALRIIVPTTGNEVIGLLKGTSVVYVMALPELFYQVQVVYNRTGRVIPLLLVAAVWYTVLTTVLSVLQWLVERHYGRGSSRAGTPLPFLTLLRTARAGRARRHGDAR</sequence>
<evidence type="ECO:0000259" key="9">
    <source>
        <dbReference type="PROSITE" id="PS50928"/>
    </source>
</evidence>